<sequence length="601" mass="69673">MKRSAQVEDLSFKGGKKRSGTSVEKKNVQFYESFTFKGSEYCLYDSVIIRYDDTQDSRRFFVGKIIKMWEQYDQREKQRRVELLWFFKPSEIMSHLQGVEDIHVNELFLASGKGLGLTNVNPLEAISRKCYVVCTSKDVRNPQPSDEEIKSADFVFRRTFDVGIHKILEKIDDKIAGVDVKFLFNKTSIHRTPYSLKPNLSSTSGSARQNERIGNDFSIHRKIDYGDKRNGYGLCDDDHCNASGYRRNGYHDQENETRLQLSKRKSRMEEERYYSKDFYCLDDLPQKKRWLCNVAMSNGRTKCSYGGKDVKFIRKDMLAKKLWPQDERHNKDSYSLGDMPPSKRNLDGYAGMLKGRPRNVFEPTRSRPSLSDKKQDMRGMIPRSREGKETKHADEKCLLKKPNSDSRIPKSIEGNMLINVDNKRNGQVFDLNQKPNVSWEENLKLAEGQGNLVLLRYLDPTYTSRKVEDIIYSALNEQCMARMLEQTSVSRHIGEALAIFETRYVAERVVKRLEEGYLLLDNGRTLIATSVKVKSPMEPPPQLNGHMGDVVATSHCSKDNTTGFEMAIDWCMNRDKFELTWKSKFEQQTEETKKLHIKFKP</sequence>
<feature type="region of interest" description="Disordered" evidence="1">
    <location>
        <begin position="1"/>
        <end position="20"/>
    </location>
</feature>
<reference evidence="4" key="1">
    <citation type="journal article" date="2013" name="Nat. Genet.">
        <title>The Capsella rubella genome and the genomic consequences of rapid mating system evolution.</title>
        <authorList>
            <person name="Slotte T."/>
            <person name="Hazzouri K.M."/>
            <person name="Agren J.A."/>
            <person name="Koenig D."/>
            <person name="Maumus F."/>
            <person name="Guo Y.L."/>
            <person name="Steige K."/>
            <person name="Platts A.E."/>
            <person name="Escobar J.S."/>
            <person name="Newman L.K."/>
            <person name="Wang W."/>
            <person name="Mandakova T."/>
            <person name="Vello E."/>
            <person name="Smith L.M."/>
            <person name="Henz S.R."/>
            <person name="Steffen J."/>
            <person name="Takuno S."/>
            <person name="Brandvain Y."/>
            <person name="Coop G."/>
            <person name="Andolfatto P."/>
            <person name="Hu T.T."/>
            <person name="Blanchette M."/>
            <person name="Clark R.M."/>
            <person name="Quesneville H."/>
            <person name="Nordborg M."/>
            <person name="Gaut B.S."/>
            <person name="Lysak M.A."/>
            <person name="Jenkins J."/>
            <person name="Grimwood J."/>
            <person name="Chapman J."/>
            <person name="Prochnik S."/>
            <person name="Shu S."/>
            <person name="Rokhsar D."/>
            <person name="Schmutz J."/>
            <person name="Weigel D."/>
            <person name="Wright S.I."/>
        </authorList>
    </citation>
    <scope>NUCLEOTIDE SEQUENCE [LARGE SCALE GENOMIC DNA]</scope>
    <source>
        <strain evidence="4">cv. Monte Gargano</strain>
    </source>
</reference>
<proteinExistence type="predicted"/>
<feature type="compositionally biased region" description="Basic and acidic residues" evidence="1">
    <location>
        <begin position="370"/>
        <end position="392"/>
    </location>
</feature>
<dbReference type="AlphaFoldDB" id="R0GYF8"/>
<gene>
    <name evidence="3" type="ORF">CARUB_v10002416mg</name>
</gene>
<dbReference type="EMBL" id="KB870810">
    <property type="protein sequence ID" value="EOA21929.1"/>
    <property type="molecule type" value="Genomic_DNA"/>
</dbReference>
<keyword evidence="4" id="KW-1185">Reference proteome</keyword>
<dbReference type="GO" id="GO:0003682">
    <property type="term" value="F:chromatin binding"/>
    <property type="evidence" value="ECO:0007669"/>
    <property type="project" value="InterPro"/>
</dbReference>
<dbReference type="Proteomes" id="UP000029121">
    <property type="component" value="Unassembled WGS sequence"/>
</dbReference>
<evidence type="ECO:0000256" key="1">
    <source>
        <dbReference type="SAM" id="MobiDB-lite"/>
    </source>
</evidence>
<protein>
    <recommendedName>
        <fullName evidence="2">BAH domain-containing protein</fullName>
    </recommendedName>
</protein>
<evidence type="ECO:0000313" key="3">
    <source>
        <dbReference type="EMBL" id="EOA21929.1"/>
    </source>
</evidence>
<dbReference type="Gene3D" id="2.30.30.490">
    <property type="match status" value="1"/>
</dbReference>
<name>R0GYF8_9BRAS</name>
<evidence type="ECO:0000313" key="4">
    <source>
        <dbReference type="Proteomes" id="UP000029121"/>
    </source>
</evidence>
<dbReference type="PANTHER" id="PTHR47073:SF8">
    <property type="entry name" value="BAH DOMAIN-CONTAINING PROTEIN"/>
    <property type="match status" value="1"/>
</dbReference>
<evidence type="ECO:0000259" key="2">
    <source>
        <dbReference type="PROSITE" id="PS51038"/>
    </source>
</evidence>
<dbReference type="Pfam" id="PF01426">
    <property type="entry name" value="BAH"/>
    <property type="match status" value="1"/>
</dbReference>
<dbReference type="GO" id="GO:0003723">
    <property type="term" value="F:RNA binding"/>
    <property type="evidence" value="ECO:0007669"/>
    <property type="project" value="TreeGrafter"/>
</dbReference>
<feature type="region of interest" description="Disordered" evidence="1">
    <location>
        <begin position="349"/>
        <end position="392"/>
    </location>
</feature>
<dbReference type="InterPro" id="IPR001025">
    <property type="entry name" value="BAH_dom"/>
</dbReference>
<dbReference type="InterPro" id="IPR043151">
    <property type="entry name" value="BAH_sf"/>
</dbReference>
<feature type="domain" description="BAH" evidence="2">
    <location>
        <begin position="39"/>
        <end position="171"/>
    </location>
</feature>
<dbReference type="STRING" id="81985.R0GYF8"/>
<dbReference type="FunFam" id="2.30.30.490:FF:000017">
    <property type="entry name" value="Bromo-adjacent homology (BAH) domain-containing protein"/>
    <property type="match status" value="1"/>
</dbReference>
<accession>R0GYF8</accession>
<dbReference type="PROSITE" id="PS51038">
    <property type="entry name" value="BAH"/>
    <property type="match status" value="1"/>
</dbReference>
<organism evidence="3 4">
    <name type="scientific">Capsella rubella</name>
    <dbReference type="NCBI Taxonomy" id="81985"/>
    <lineage>
        <taxon>Eukaryota</taxon>
        <taxon>Viridiplantae</taxon>
        <taxon>Streptophyta</taxon>
        <taxon>Embryophyta</taxon>
        <taxon>Tracheophyta</taxon>
        <taxon>Spermatophyta</taxon>
        <taxon>Magnoliopsida</taxon>
        <taxon>eudicotyledons</taxon>
        <taxon>Gunneridae</taxon>
        <taxon>Pentapetalae</taxon>
        <taxon>rosids</taxon>
        <taxon>malvids</taxon>
        <taxon>Brassicales</taxon>
        <taxon>Brassicaceae</taxon>
        <taxon>Camelineae</taxon>
        <taxon>Capsella</taxon>
    </lineage>
</organism>
<dbReference type="PANTHER" id="PTHR47073">
    <property type="entry name" value="PROTEIN ANTI-SILENCING 1"/>
    <property type="match status" value="1"/>
</dbReference>
<dbReference type="eggNOG" id="ENOG502QSH0">
    <property type="taxonomic scope" value="Eukaryota"/>
</dbReference>